<keyword evidence="4" id="KW-1185">Reference proteome</keyword>
<keyword evidence="2 3" id="KW-0808">Transferase</keyword>
<name>A0A4R3LH78_9GAMM</name>
<dbReference type="InterPro" id="IPR029063">
    <property type="entry name" value="SAM-dependent_MTases_sf"/>
</dbReference>
<dbReference type="RefSeq" id="WP_123522529.1">
    <property type="nucleotide sequence ID" value="NZ_JBHLWF010000032.1"/>
</dbReference>
<dbReference type="Gene3D" id="3.40.50.12710">
    <property type="match status" value="1"/>
</dbReference>
<dbReference type="GO" id="GO:0032259">
    <property type="term" value="P:methylation"/>
    <property type="evidence" value="ECO:0007669"/>
    <property type="project" value="UniProtKB-KW"/>
</dbReference>
<dbReference type="SUPFAM" id="SSF53335">
    <property type="entry name" value="S-adenosyl-L-methionine-dependent methyltransferases"/>
    <property type="match status" value="1"/>
</dbReference>
<dbReference type="Pfam" id="PF02636">
    <property type="entry name" value="Methyltransf_28"/>
    <property type="match status" value="1"/>
</dbReference>
<dbReference type="PANTHER" id="PTHR12049:SF7">
    <property type="entry name" value="PROTEIN ARGININE METHYLTRANSFERASE NDUFAF7, MITOCHONDRIAL"/>
    <property type="match status" value="1"/>
</dbReference>
<evidence type="ECO:0000313" key="4">
    <source>
        <dbReference type="Proteomes" id="UP000294599"/>
    </source>
</evidence>
<evidence type="ECO:0000256" key="1">
    <source>
        <dbReference type="ARBA" id="ARBA00022603"/>
    </source>
</evidence>
<gene>
    <name evidence="3" type="ORF">EDC25_10755</name>
</gene>
<proteinExistence type="predicted"/>
<dbReference type="GO" id="GO:0035243">
    <property type="term" value="F:protein-arginine omega-N symmetric methyltransferase activity"/>
    <property type="evidence" value="ECO:0007669"/>
    <property type="project" value="TreeGrafter"/>
</dbReference>
<dbReference type="OrthoDB" id="9794208at2"/>
<dbReference type="PANTHER" id="PTHR12049">
    <property type="entry name" value="PROTEIN ARGININE METHYLTRANSFERASE NDUFAF7, MITOCHONDRIAL"/>
    <property type="match status" value="1"/>
</dbReference>
<protein>
    <submittedName>
        <fullName evidence="3">SAM-dependent MidA family methyltransferase</fullName>
    </submittedName>
</protein>
<dbReference type="InterPro" id="IPR003788">
    <property type="entry name" value="NDUFAF7"/>
</dbReference>
<accession>A0A4R3LH78</accession>
<dbReference type="AlphaFoldDB" id="A0A4R3LH78"/>
<reference evidence="3 4" key="1">
    <citation type="submission" date="2019-03" db="EMBL/GenBank/DDBJ databases">
        <title>Genomic Encyclopedia of Type Strains, Phase IV (KMG-IV): sequencing the most valuable type-strain genomes for metagenomic binning, comparative biology and taxonomic classification.</title>
        <authorList>
            <person name="Goeker M."/>
        </authorList>
    </citation>
    <scope>NUCLEOTIDE SEQUENCE [LARGE SCALE GENOMIC DNA]</scope>
    <source>
        <strain evidence="3 4">DSM 21944</strain>
    </source>
</reference>
<comment type="caution">
    <text evidence="3">The sequence shown here is derived from an EMBL/GenBank/DDBJ whole genome shotgun (WGS) entry which is preliminary data.</text>
</comment>
<dbReference type="Proteomes" id="UP000294599">
    <property type="component" value="Unassembled WGS sequence"/>
</dbReference>
<dbReference type="EMBL" id="SMAF01000007">
    <property type="protein sequence ID" value="TCS98858.1"/>
    <property type="molecule type" value="Genomic_DNA"/>
</dbReference>
<sequence length="393" mass="42883">MSARLPEPSAEALAHSRRLAGHVAAEIAARGPVPFSRFMELLLYAPGLGYYSAGSRKFGAEGDFVTAPELGPAFAHGLAHCLASAMAGDGDWDLLEAGGGSGALAADLLQALAARDALPRRYRLLEISADLRERQRGRIAARCPQWLDRVDWLDQPPRSPWRGAVVANEVIDALPATRFALRDDGLYEQFVGGGPERFEWLEQPASPALAAQIRKRLGDDLDALPRPYRSEIHLSLQPWLAALTGSLQQGLALFVDYGYPRPVYYSPERLDGTLVCHYRHHAHGDPLHLPGLQDITAFVDFTAVAEAALACGLDVAGYTSQAQFLLGNDIQGYLASLDALPFATRLNRVGAVKTLMLPGEMGERFQVMALSRRLDAARLHGFDADLRYQLQPR</sequence>
<evidence type="ECO:0000256" key="2">
    <source>
        <dbReference type="ARBA" id="ARBA00022679"/>
    </source>
</evidence>
<keyword evidence="1 3" id="KW-0489">Methyltransferase</keyword>
<organism evidence="3 4">
    <name type="scientific">Pseudofulvimonas gallinarii</name>
    <dbReference type="NCBI Taxonomy" id="634155"/>
    <lineage>
        <taxon>Bacteria</taxon>
        <taxon>Pseudomonadati</taxon>
        <taxon>Pseudomonadota</taxon>
        <taxon>Gammaproteobacteria</taxon>
        <taxon>Lysobacterales</taxon>
        <taxon>Rhodanobacteraceae</taxon>
        <taxon>Pseudofulvimonas</taxon>
    </lineage>
</organism>
<dbReference type="InterPro" id="IPR038375">
    <property type="entry name" value="NDUFAF7_sf"/>
</dbReference>
<evidence type="ECO:0000313" key="3">
    <source>
        <dbReference type="EMBL" id="TCS98858.1"/>
    </source>
</evidence>